<reference evidence="1" key="1">
    <citation type="journal article" date="2021" name="Proc. Natl. Acad. Sci. U.S.A.">
        <title>A Catalog of Tens of Thousands of Viruses from Human Metagenomes Reveals Hidden Associations with Chronic Diseases.</title>
        <authorList>
            <person name="Tisza M.J."/>
            <person name="Buck C.B."/>
        </authorList>
    </citation>
    <scope>NUCLEOTIDE SEQUENCE</scope>
    <source>
        <strain evidence="1">Cttma3</strain>
    </source>
</reference>
<dbReference type="EMBL" id="BK016222">
    <property type="protein sequence ID" value="DAG03099.1"/>
    <property type="molecule type" value="Genomic_DNA"/>
</dbReference>
<proteinExistence type="predicted"/>
<sequence>MEAIGLNPIRLDAIGIDPIRLNAIRLGVPGASSGSVRPYIAPEVLASLVAVVKCDGKSNNDPDRAIIKNLVDPDNPFVISNAAYKLNSGFGKYEEDFTNWKSASNINISSDVTKISTISTNFSCQYNYSSIGRDVPSFKVKISNFTEGTIRYYYREEDGNEKHINFGPITVANSNGIIELPKSYNTVENGIGYRGGFIGIQNTNIGLTIEQIPSFQGALVTDGVDDLIVSQKTVQEMLGGSNEITVVSMIHHITGTDVSSFNSVRNFTGVTGRNRLNINNNPINKTGIYGWSRSNLNTVQATTMINNVLGDNKDYQTINNDILSNDSLYSVEGYNAENGAQEVSQVAWYWTFIANRVLTTDEINQVIAYYNLDKYVKPDIYYDVKKQGLSNNTPDADWYLKDFSGNGHDMQLYNYGKIPESGINEEGALVFDGVEDYGQFVGDLGLKDYTVAVDRAYPSLKGNGVPVISNINAVTATPFLFEFADNTGVVRPYSFGATTVPSPMELNRKISYQSTYIYDGTAINKGLHGNTGDGLTIGRFGIDTQYANIALWSLLLFPYTLSEFLLERQLKRYKLGTLYPDMVEFRPIIKSNVDIDKYLFINKTTNKQLNIGDYFAITDTIEIQIYLTDRERQEITNFTVNGKEFTPAFTDTSIRYLYNIENFGEATGKKSPQKIDITIDEYIRYEDIVQPYPFIFPIVDANNKVYSWGDKIKVGTEIKFAYGSSLLPQLYELRGEVMFNGNAFDESSRHIIGKTNIFTLTEAPKYLKDNEPNCILAPQILRIPNASYKILGYIPDLTGKGNHGKINNSAYAGMSGANGYSEDFTIWLKSSGVKVYNDKIEVNASTEMWLLRQYTTSSSKFKVNIVGIPNNGTLKYGTISEPHQLHNGINELDAFSFDTLTDVGFFKSGAGANDWIGLIIQQIGEYEGSFCLDGVEDFITIPTLASGAKQVLMKVNTQNMNGVLYDQRKVATSPWYFAVYNEGGPNVIAYNSRNTNGKTYIDGVLNANITCQQLLNITHNLTVTNNGANEQNTQSPVIGASRSAAANFSKMALFTFMSFDEISSEDEIKELNDIVGIEGGYVESPDYYWDAYGKNNLAALDIDYQDLFQSGNANKMLIDKSKAGLAALELYHNSGNNSELINRRLVANNFAYNGESGYSEIADTWLFNQWIVYNNMYIEREQINNTTIRITKSNIASVDSFYARTNINKKAYYKITGLQQGQAIQFGFTDNVIYTAESDGVHEVDWSLSESRIYQELGCTFVGDCNITIEQVAQYQNGLVSDGVEDYLNNTVIPAFTDFTVIAKRVWMNKDEPLNECFIHKGVVNTPISQSAFMLEYEITDDTYYRSASFGGYINVERVNRPESITYQTTKSYNGTPIIKGSGIDTQGLVIGAVTNNYWKGVFYKMMLYSKTIDMLSINMLKNLFAKDELIDVNNPIFKKDEL</sequence>
<accession>A0A8S5V8Y5</accession>
<organism evidence="1">
    <name type="scientific">Siphoviridae sp. cttma3</name>
    <dbReference type="NCBI Taxonomy" id="2825708"/>
    <lineage>
        <taxon>Viruses</taxon>
        <taxon>Duplodnaviria</taxon>
        <taxon>Heunggongvirae</taxon>
        <taxon>Uroviricota</taxon>
        <taxon>Caudoviricetes</taxon>
    </lineage>
</organism>
<evidence type="ECO:0000313" key="1">
    <source>
        <dbReference type="EMBL" id="DAG03099.1"/>
    </source>
</evidence>
<protein>
    <submittedName>
        <fullName evidence="1">Uncharacterized protein</fullName>
    </submittedName>
</protein>
<name>A0A8S5V8Y5_9CAUD</name>